<keyword evidence="6" id="KW-1185">Reference proteome</keyword>
<dbReference type="AlphaFoldDB" id="A0A077ZHV0"/>
<feature type="domain" description="EF-hand" evidence="4">
    <location>
        <begin position="81"/>
        <end position="116"/>
    </location>
</feature>
<evidence type="ECO:0000313" key="6">
    <source>
        <dbReference type="Proteomes" id="UP000030665"/>
    </source>
</evidence>
<evidence type="ECO:0000256" key="2">
    <source>
        <dbReference type="ARBA" id="ARBA00022737"/>
    </source>
</evidence>
<accession>A0A077ZHV0</accession>
<feature type="domain" description="EF-hand" evidence="4">
    <location>
        <begin position="45"/>
        <end position="80"/>
    </location>
</feature>
<protein>
    <submittedName>
        <fullName evidence="5">EF-hand 7 domain containing protein</fullName>
    </submittedName>
</protein>
<dbReference type="InterPro" id="IPR018247">
    <property type="entry name" value="EF_Hand_1_Ca_BS"/>
</dbReference>
<dbReference type="PANTHER" id="PTHR10891">
    <property type="entry name" value="EF-HAND CALCIUM-BINDING DOMAIN CONTAINING PROTEIN"/>
    <property type="match status" value="1"/>
</dbReference>
<dbReference type="OrthoDB" id="26525at2759"/>
<dbReference type="Proteomes" id="UP000030665">
    <property type="component" value="Unassembled WGS sequence"/>
</dbReference>
<dbReference type="PROSITE" id="PS50222">
    <property type="entry name" value="EF_HAND_2"/>
    <property type="match status" value="3"/>
</dbReference>
<feature type="domain" description="EF-hand" evidence="4">
    <location>
        <begin position="119"/>
        <end position="149"/>
    </location>
</feature>
<dbReference type="Gene3D" id="1.10.238.10">
    <property type="entry name" value="EF-hand"/>
    <property type="match status" value="2"/>
</dbReference>
<keyword evidence="3" id="KW-0106">Calcium</keyword>
<evidence type="ECO:0000256" key="3">
    <source>
        <dbReference type="ARBA" id="ARBA00022837"/>
    </source>
</evidence>
<dbReference type="CDD" id="cd00051">
    <property type="entry name" value="EFh"/>
    <property type="match status" value="1"/>
</dbReference>
<name>A0A077ZHV0_TRITR</name>
<dbReference type="SMART" id="SM00054">
    <property type="entry name" value="EFh"/>
    <property type="match status" value="3"/>
</dbReference>
<keyword evidence="1" id="KW-0479">Metal-binding</keyword>
<organism evidence="5 6">
    <name type="scientific">Trichuris trichiura</name>
    <name type="common">Whipworm</name>
    <name type="synonym">Trichocephalus trichiurus</name>
    <dbReference type="NCBI Taxonomy" id="36087"/>
    <lineage>
        <taxon>Eukaryota</taxon>
        <taxon>Metazoa</taxon>
        <taxon>Ecdysozoa</taxon>
        <taxon>Nematoda</taxon>
        <taxon>Enoplea</taxon>
        <taxon>Dorylaimia</taxon>
        <taxon>Trichinellida</taxon>
        <taxon>Trichuridae</taxon>
        <taxon>Trichuris</taxon>
    </lineage>
</organism>
<dbReference type="PROSITE" id="PS00018">
    <property type="entry name" value="EF_HAND_1"/>
    <property type="match status" value="3"/>
</dbReference>
<dbReference type="STRING" id="36087.A0A077ZHV0"/>
<dbReference type="InterPro" id="IPR011992">
    <property type="entry name" value="EF-hand-dom_pair"/>
</dbReference>
<proteinExistence type="predicted"/>
<dbReference type="GO" id="GO:0005509">
    <property type="term" value="F:calcium ion binding"/>
    <property type="evidence" value="ECO:0007669"/>
    <property type="project" value="InterPro"/>
</dbReference>
<reference evidence="5" key="1">
    <citation type="submission" date="2014-01" db="EMBL/GenBank/DDBJ databases">
        <authorList>
            <person name="Aslett M."/>
        </authorList>
    </citation>
    <scope>NUCLEOTIDE SEQUENCE</scope>
</reference>
<evidence type="ECO:0000313" key="5">
    <source>
        <dbReference type="EMBL" id="CDW58175.1"/>
    </source>
</evidence>
<dbReference type="Pfam" id="PF13499">
    <property type="entry name" value="EF-hand_7"/>
    <property type="match status" value="2"/>
</dbReference>
<dbReference type="EMBL" id="HG806280">
    <property type="protein sequence ID" value="CDW58175.1"/>
    <property type="molecule type" value="Genomic_DNA"/>
</dbReference>
<keyword evidence="2" id="KW-0677">Repeat</keyword>
<evidence type="ECO:0000256" key="1">
    <source>
        <dbReference type="ARBA" id="ARBA00022723"/>
    </source>
</evidence>
<reference evidence="5" key="2">
    <citation type="submission" date="2014-03" db="EMBL/GenBank/DDBJ databases">
        <title>The whipworm genome and dual-species transcriptomics of an intimate host-pathogen interaction.</title>
        <authorList>
            <person name="Foth B.J."/>
            <person name="Tsai I.J."/>
            <person name="Reid A.J."/>
            <person name="Bancroft A.J."/>
            <person name="Nichol S."/>
            <person name="Tracey A."/>
            <person name="Holroyd N."/>
            <person name="Cotton J.A."/>
            <person name="Stanley E.J."/>
            <person name="Zarowiecki M."/>
            <person name="Liu J.Z."/>
            <person name="Huckvale T."/>
            <person name="Cooper P.J."/>
            <person name="Grencis R.K."/>
            <person name="Berriman M."/>
        </authorList>
    </citation>
    <scope>NUCLEOTIDE SEQUENCE [LARGE SCALE GENOMIC DNA]</scope>
</reference>
<evidence type="ECO:0000259" key="4">
    <source>
        <dbReference type="PROSITE" id="PS50222"/>
    </source>
</evidence>
<dbReference type="GO" id="GO:0043226">
    <property type="term" value="C:organelle"/>
    <property type="evidence" value="ECO:0007669"/>
    <property type="project" value="UniProtKB-ARBA"/>
</dbReference>
<sequence length="201" mass="22626">MGNCCGRKSKTITTPVSSTQAKIANQDGTQTTVSERPGFQNFNHNSIAELHFVFSQFDVNGDGFISETELKQVMMRLGQEPNPDELRAMFKAADLNRDGKISFEEFCEIAKANPLSMSLKTVFCDMDRDGDGYITREEMFESLKRMGHSISNDELNAIYRTVDLDKNSKIDFDGTSTSTYAMRTQKLTSVLEFVNIMCHRG</sequence>
<dbReference type="SUPFAM" id="SSF47473">
    <property type="entry name" value="EF-hand"/>
    <property type="match status" value="1"/>
</dbReference>
<dbReference type="InterPro" id="IPR039647">
    <property type="entry name" value="EF_hand_pair_protein_CML-like"/>
</dbReference>
<gene>
    <name evidence="5" type="ORF">TTRE_0000648001</name>
</gene>
<dbReference type="FunFam" id="1.10.238.10:FF:000178">
    <property type="entry name" value="Calmodulin-2 A"/>
    <property type="match status" value="1"/>
</dbReference>
<dbReference type="InterPro" id="IPR002048">
    <property type="entry name" value="EF_hand_dom"/>
</dbReference>